<comment type="caution">
    <text evidence="10">The sequence shown here is derived from an EMBL/GenBank/DDBJ whole genome shotgun (WGS) entry which is preliminary data.</text>
</comment>
<name>A0A645BAG6_9ZZZZ</name>
<evidence type="ECO:0000256" key="6">
    <source>
        <dbReference type="ARBA" id="ARBA00023014"/>
    </source>
</evidence>
<dbReference type="InterPro" id="IPR047207">
    <property type="entry name" value="SPASM_anSME"/>
</dbReference>
<feature type="domain" description="4Fe4S-binding SPASM" evidence="9">
    <location>
        <begin position="205"/>
        <end position="265"/>
    </location>
</feature>
<evidence type="ECO:0000256" key="3">
    <source>
        <dbReference type="ARBA" id="ARBA00022691"/>
    </source>
</evidence>
<evidence type="ECO:0000256" key="7">
    <source>
        <dbReference type="ARBA" id="ARBA00023601"/>
    </source>
</evidence>
<dbReference type="Pfam" id="PF13186">
    <property type="entry name" value="SPASM"/>
    <property type="match status" value="1"/>
</dbReference>
<evidence type="ECO:0000256" key="2">
    <source>
        <dbReference type="ARBA" id="ARBA00022485"/>
    </source>
</evidence>
<dbReference type="Pfam" id="PF04055">
    <property type="entry name" value="Radical_SAM"/>
    <property type="match status" value="1"/>
</dbReference>
<dbReference type="EC" id="1.1.99.-" evidence="10"/>
<dbReference type="InterPro" id="IPR058240">
    <property type="entry name" value="rSAM_sf"/>
</dbReference>
<dbReference type="GO" id="GO:0016491">
    <property type="term" value="F:oxidoreductase activity"/>
    <property type="evidence" value="ECO:0007669"/>
    <property type="project" value="UniProtKB-KW"/>
</dbReference>
<evidence type="ECO:0000313" key="10">
    <source>
        <dbReference type="EMBL" id="MPM60143.1"/>
    </source>
</evidence>
<keyword evidence="4" id="KW-0479">Metal-binding</keyword>
<keyword evidence="3" id="KW-0949">S-adenosyl-L-methionine</keyword>
<dbReference type="CDD" id="cd21120">
    <property type="entry name" value="SPASM_anSME"/>
    <property type="match status" value="1"/>
</dbReference>
<dbReference type="InterPro" id="IPR007197">
    <property type="entry name" value="rSAM"/>
</dbReference>
<dbReference type="Gene3D" id="3.20.20.70">
    <property type="entry name" value="Aldolase class I"/>
    <property type="match status" value="1"/>
</dbReference>
<dbReference type="PANTHER" id="PTHR43273:SF3">
    <property type="entry name" value="ANAEROBIC SULFATASE-MATURATING ENZYME HOMOLOG ASLB-RELATED"/>
    <property type="match status" value="1"/>
</dbReference>
<keyword evidence="5" id="KW-0408">Iron</keyword>
<dbReference type="PANTHER" id="PTHR43273">
    <property type="entry name" value="ANAEROBIC SULFATASE-MATURATING ENZYME HOMOLOG ASLB-RELATED"/>
    <property type="match status" value="1"/>
</dbReference>
<evidence type="ECO:0000259" key="9">
    <source>
        <dbReference type="Pfam" id="PF13186"/>
    </source>
</evidence>
<keyword evidence="6" id="KW-0411">Iron-sulfur</keyword>
<dbReference type="InterPro" id="IPR023867">
    <property type="entry name" value="Sulphatase_maturase_rSAM"/>
</dbReference>
<protein>
    <submittedName>
        <fullName evidence="10">Anaerobic sulfatase-maturating enzyme</fullName>
        <ecNumber evidence="10">1.1.99.-</ecNumber>
    </submittedName>
</protein>
<evidence type="ECO:0000256" key="5">
    <source>
        <dbReference type="ARBA" id="ARBA00023004"/>
    </source>
</evidence>
<keyword evidence="10" id="KW-0560">Oxidoreductase</keyword>
<comment type="cofactor">
    <cofactor evidence="1">
        <name>[4Fe-4S] cluster</name>
        <dbReference type="ChEBI" id="CHEBI:49883"/>
    </cofactor>
</comment>
<dbReference type="GO" id="GO:0051539">
    <property type="term" value="F:4 iron, 4 sulfur cluster binding"/>
    <property type="evidence" value="ECO:0007669"/>
    <property type="project" value="UniProtKB-KW"/>
</dbReference>
<gene>
    <name evidence="10" type="primary">chuR_4</name>
    <name evidence="10" type="ORF">SDC9_106990</name>
</gene>
<accession>A0A645BAG6</accession>
<dbReference type="EMBL" id="VSSQ01017649">
    <property type="protein sequence ID" value="MPM60143.1"/>
    <property type="molecule type" value="Genomic_DNA"/>
</dbReference>
<dbReference type="InterPro" id="IPR013785">
    <property type="entry name" value="Aldolase_TIM"/>
</dbReference>
<dbReference type="InterPro" id="IPR023885">
    <property type="entry name" value="4Fe4S-binding_SPASM_dom"/>
</dbReference>
<keyword evidence="2" id="KW-0004">4Fe-4S</keyword>
<dbReference type="GO" id="GO:0046872">
    <property type="term" value="F:metal ion binding"/>
    <property type="evidence" value="ECO:0007669"/>
    <property type="project" value="UniProtKB-KW"/>
</dbReference>
<sequence length="331" mass="37798">MQGIGFYKSALALQNKYASGKKIDNILQTNGTLLNEEWCKFFAKNHFLIGISIDGPQDIHDSFRLNKAGKPTFEKVMNGIALLKKYKVEFNTLSVVNKLSEGRGGEIYHFLKNIGSHYMQFLPAVEHIVEIPGRKRAVIVPPEHEGAQQAPWSVSAKGYGEFLNDIFDIWVRNDVGQYFVQIFDSTLAQYCGVQPGLCSMNETCGEALIVEHNGDVYPCDHFVYPEYKLGNISEKSLREIYLNQKRFDFGMDKRSTLPRECLNCEYYTLCRGECPKHRFEAISADEGKRNALCDGFKLFFKHTRPSMKYLRDLLAAGRPAYDVIPWARTNF</sequence>
<dbReference type="SUPFAM" id="SSF102114">
    <property type="entry name" value="Radical SAM enzymes"/>
    <property type="match status" value="1"/>
</dbReference>
<dbReference type="NCBIfam" id="TIGR04085">
    <property type="entry name" value="rSAM_more_4Fe4S"/>
    <property type="match status" value="1"/>
</dbReference>
<evidence type="ECO:0000259" key="8">
    <source>
        <dbReference type="Pfam" id="PF04055"/>
    </source>
</evidence>
<dbReference type="AlphaFoldDB" id="A0A645BAG6"/>
<evidence type="ECO:0000256" key="4">
    <source>
        <dbReference type="ARBA" id="ARBA00022723"/>
    </source>
</evidence>
<feature type="domain" description="Radical SAM core" evidence="8">
    <location>
        <begin position="11"/>
        <end position="101"/>
    </location>
</feature>
<proteinExistence type="inferred from homology"/>
<comment type="similarity">
    <text evidence="7">Belongs to the radical SAM superfamily. Anaerobic sulfatase-maturating enzyme family.</text>
</comment>
<organism evidence="10">
    <name type="scientific">bioreactor metagenome</name>
    <dbReference type="NCBI Taxonomy" id="1076179"/>
    <lineage>
        <taxon>unclassified sequences</taxon>
        <taxon>metagenomes</taxon>
        <taxon>ecological metagenomes</taxon>
    </lineage>
</organism>
<dbReference type="NCBIfam" id="TIGR03942">
    <property type="entry name" value="sulfatase_rSAM"/>
    <property type="match status" value="1"/>
</dbReference>
<evidence type="ECO:0000256" key="1">
    <source>
        <dbReference type="ARBA" id="ARBA00001966"/>
    </source>
</evidence>
<reference evidence="10" key="1">
    <citation type="submission" date="2019-08" db="EMBL/GenBank/DDBJ databases">
        <authorList>
            <person name="Kucharzyk K."/>
            <person name="Murdoch R.W."/>
            <person name="Higgins S."/>
            <person name="Loffler F."/>
        </authorList>
    </citation>
    <scope>NUCLEOTIDE SEQUENCE</scope>
</reference>